<gene>
    <name evidence="1" type="ORF">FPZ54_06415</name>
</gene>
<keyword evidence="2" id="KW-1185">Reference proteome</keyword>
<dbReference type="KEGG" id="ssua:FPZ54_06415"/>
<accession>A0A518RE30</accession>
<dbReference type="InterPro" id="IPR022061">
    <property type="entry name" value="DUF3617"/>
</dbReference>
<name>A0A518RE30_9SPHN</name>
<dbReference type="EMBL" id="CP042239">
    <property type="protein sequence ID" value="QDX25689.1"/>
    <property type="molecule type" value="Genomic_DNA"/>
</dbReference>
<dbReference type="OrthoDB" id="7405484at2"/>
<dbReference type="Pfam" id="PF12276">
    <property type="entry name" value="DUF3617"/>
    <property type="match status" value="1"/>
</dbReference>
<evidence type="ECO:0000313" key="1">
    <source>
        <dbReference type="EMBL" id="QDX25689.1"/>
    </source>
</evidence>
<evidence type="ECO:0000313" key="2">
    <source>
        <dbReference type="Proteomes" id="UP000318055"/>
    </source>
</evidence>
<proteinExistence type="predicted"/>
<sequence>MRIPAIAPFAALALAACGGDDVSVTNASPEEVAKKVDEAGGARFNPGEWETTVETVSVDIPGLAPQMKEQMIQLMLNKKQVGRNCVAPEQAKSPPAEVLANSQGRCTYEKFTMAGGKIDGTLLCDAEGGKMTMRMTGSFTRDSFEIENDMETTMPGGAQVMKIKAKTSGKRLGDCPAGKA</sequence>
<dbReference type="RefSeq" id="WP_145845841.1">
    <property type="nucleotide sequence ID" value="NZ_CP042239.1"/>
</dbReference>
<organism evidence="1 2">
    <name type="scientific">Sphingomonas suaedae</name>
    <dbReference type="NCBI Taxonomy" id="2599297"/>
    <lineage>
        <taxon>Bacteria</taxon>
        <taxon>Pseudomonadati</taxon>
        <taxon>Pseudomonadota</taxon>
        <taxon>Alphaproteobacteria</taxon>
        <taxon>Sphingomonadales</taxon>
        <taxon>Sphingomonadaceae</taxon>
        <taxon>Sphingomonas</taxon>
    </lineage>
</organism>
<dbReference type="AlphaFoldDB" id="A0A518RE30"/>
<protein>
    <submittedName>
        <fullName evidence="1">DUF3617 domain-containing protein</fullName>
    </submittedName>
</protein>
<dbReference type="PROSITE" id="PS51257">
    <property type="entry name" value="PROKAR_LIPOPROTEIN"/>
    <property type="match status" value="1"/>
</dbReference>
<dbReference type="Proteomes" id="UP000318055">
    <property type="component" value="Chromosome"/>
</dbReference>
<reference evidence="1 2" key="1">
    <citation type="submission" date="2019-07" db="EMBL/GenBank/DDBJ databases">
        <title>Sphingomonas alkalisoli sp. nov., isolated from rhizosphere soil of Suaedae salsa.</title>
        <authorList>
            <person name="Zhang H."/>
            <person name="Xu L."/>
            <person name="Zhang J.-X."/>
            <person name="Sun J.-Q."/>
        </authorList>
    </citation>
    <scope>NUCLEOTIDE SEQUENCE [LARGE SCALE GENOMIC DNA]</scope>
    <source>
        <strain evidence="1 2">XS-10</strain>
    </source>
</reference>